<dbReference type="InterPro" id="IPR035919">
    <property type="entry name" value="EAL_sf"/>
</dbReference>
<dbReference type="Gene3D" id="3.20.20.450">
    <property type="entry name" value="EAL domain"/>
    <property type="match status" value="1"/>
</dbReference>
<keyword evidence="1" id="KW-0472">Membrane</keyword>
<gene>
    <name evidence="4" type="ORF">J2D77_08385</name>
</gene>
<feature type="transmembrane region" description="Helical" evidence="1">
    <location>
        <begin position="102"/>
        <end position="122"/>
    </location>
</feature>
<evidence type="ECO:0000259" key="3">
    <source>
        <dbReference type="PROSITE" id="PS50887"/>
    </source>
</evidence>
<dbReference type="Gene3D" id="3.30.450.20">
    <property type="entry name" value="PAS domain"/>
    <property type="match status" value="1"/>
</dbReference>
<name>A0A939KRI3_9PROT</name>
<dbReference type="CDD" id="cd01948">
    <property type="entry name" value="EAL"/>
    <property type="match status" value="1"/>
</dbReference>
<keyword evidence="1" id="KW-1133">Transmembrane helix</keyword>
<protein>
    <submittedName>
        <fullName evidence="4">EAL domain-containing protein</fullName>
    </submittedName>
</protein>
<dbReference type="AlphaFoldDB" id="A0A939KRI3"/>
<comment type="caution">
    <text evidence="4">The sequence shown here is derived from an EMBL/GenBank/DDBJ whole genome shotgun (WGS) entry which is preliminary data.</text>
</comment>
<dbReference type="Gene3D" id="3.30.70.270">
    <property type="match status" value="1"/>
</dbReference>
<dbReference type="Pfam" id="PF00563">
    <property type="entry name" value="EAL"/>
    <property type="match status" value="1"/>
</dbReference>
<accession>A0A939KRI3</accession>
<dbReference type="EMBL" id="JAFVMH010000003">
    <property type="protein sequence ID" value="MBO1325166.1"/>
    <property type="molecule type" value="Genomic_DNA"/>
</dbReference>
<reference evidence="4" key="1">
    <citation type="submission" date="2021-03" db="EMBL/GenBank/DDBJ databases">
        <title>The complete genome sequence of Acetobacter sp. TBRC 12339.</title>
        <authorList>
            <person name="Charoenyingcharoen P."/>
            <person name="Yukphan P."/>
        </authorList>
    </citation>
    <scope>NUCLEOTIDE SEQUENCE</scope>
    <source>
        <strain evidence="4">TBRC 12339</strain>
    </source>
</reference>
<dbReference type="SMART" id="SM00267">
    <property type="entry name" value="GGDEF"/>
    <property type="match status" value="1"/>
</dbReference>
<dbReference type="InterPro" id="IPR001633">
    <property type="entry name" value="EAL_dom"/>
</dbReference>
<feature type="transmembrane region" description="Helical" evidence="1">
    <location>
        <begin position="37"/>
        <end position="57"/>
    </location>
</feature>
<proteinExistence type="predicted"/>
<dbReference type="RefSeq" id="WP_207845828.1">
    <property type="nucleotide sequence ID" value="NZ_JAFVMH010000003.1"/>
</dbReference>
<dbReference type="Pfam" id="PF00990">
    <property type="entry name" value="GGDEF"/>
    <property type="match status" value="1"/>
</dbReference>
<feature type="transmembrane region" description="Helical" evidence="1">
    <location>
        <begin position="175"/>
        <end position="195"/>
    </location>
</feature>
<dbReference type="PANTHER" id="PTHR44757">
    <property type="entry name" value="DIGUANYLATE CYCLASE DGCP"/>
    <property type="match status" value="1"/>
</dbReference>
<dbReference type="InterPro" id="IPR052155">
    <property type="entry name" value="Biofilm_reg_signaling"/>
</dbReference>
<dbReference type="PANTHER" id="PTHR44757:SF2">
    <property type="entry name" value="BIOFILM ARCHITECTURE MAINTENANCE PROTEIN MBAA"/>
    <property type="match status" value="1"/>
</dbReference>
<evidence type="ECO:0000256" key="1">
    <source>
        <dbReference type="SAM" id="Phobius"/>
    </source>
</evidence>
<dbReference type="CDD" id="cd01949">
    <property type="entry name" value="GGDEF"/>
    <property type="match status" value="1"/>
</dbReference>
<dbReference type="InterPro" id="IPR000160">
    <property type="entry name" value="GGDEF_dom"/>
</dbReference>
<feature type="domain" description="EAL" evidence="2">
    <location>
        <begin position="512"/>
        <end position="763"/>
    </location>
</feature>
<dbReference type="InterPro" id="IPR029787">
    <property type="entry name" value="Nucleotide_cyclase"/>
</dbReference>
<feature type="transmembrane region" description="Helical" evidence="1">
    <location>
        <begin position="63"/>
        <end position="81"/>
    </location>
</feature>
<keyword evidence="1" id="KW-0812">Transmembrane</keyword>
<dbReference type="SMART" id="SM00052">
    <property type="entry name" value="EAL"/>
    <property type="match status" value="1"/>
</dbReference>
<dbReference type="Proteomes" id="UP000664073">
    <property type="component" value="Unassembled WGS sequence"/>
</dbReference>
<keyword evidence="5" id="KW-1185">Reference proteome</keyword>
<dbReference type="SUPFAM" id="SSF55073">
    <property type="entry name" value="Nucleotide cyclase"/>
    <property type="match status" value="1"/>
</dbReference>
<evidence type="ECO:0000313" key="4">
    <source>
        <dbReference type="EMBL" id="MBO1325166.1"/>
    </source>
</evidence>
<dbReference type="NCBIfam" id="TIGR00254">
    <property type="entry name" value="GGDEF"/>
    <property type="match status" value="1"/>
</dbReference>
<dbReference type="PROSITE" id="PS50887">
    <property type="entry name" value="GGDEF"/>
    <property type="match status" value="1"/>
</dbReference>
<dbReference type="PROSITE" id="PS50883">
    <property type="entry name" value="EAL"/>
    <property type="match status" value="1"/>
</dbReference>
<organism evidence="4 5">
    <name type="scientific">Acetobacter garciniae</name>
    <dbReference type="NCBI Taxonomy" id="2817435"/>
    <lineage>
        <taxon>Bacteria</taxon>
        <taxon>Pseudomonadati</taxon>
        <taxon>Pseudomonadota</taxon>
        <taxon>Alphaproteobacteria</taxon>
        <taxon>Acetobacterales</taxon>
        <taxon>Acetobacteraceae</taxon>
        <taxon>Acetobacter</taxon>
    </lineage>
</organism>
<dbReference type="SUPFAM" id="SSF141868">
    <property type="entry name" value="EAL domain-like"/>
    <property type="match status" value="1"/>
</dbReference>
<dbReference type="InterPro" id="IPR043128">
    <property type="entry name" value="Rev_trsase/Diguanyl_cyclase"/>
</dbReference>
<evidence type="ECO:0000259" key="2">
    <source>
        <dbReference type="PROSITE" id="PS50883"/>
    </source>
</evidence>
<sequence>MMVQQVLSRFIAFISVRSENPELLRAQFSALSRLMPLLYFVLLANAWVLALAFIHQAPLALTVYGPLLLTGICLFRLVLWWRKRNVAATRERVMSELRRANVLAGVLGAMFSAWALSLFPYGDAYEQSYVAFVLIVGALGTMFCLVHLCSAALAVAAVGGGFFVCFFVATENPIFVAMTINVMLVIGVSVVVILFQHRDFVRMVNASTEALSREKAQSRLLRMIDDMPVAVMTVEPDTLNINYVNETSKRLIRRIEHLLPLTADDLLGTCIDVFHKHPQHQRRILADPANLPHNARIKLGPEVLDLKVSAVTDNDGAYIGPMLTWALVTKEVESEQRILQMAHYDTLTGLPNRATFYEELDRRLATPGNRVGLLFVDLDGFKLVNDTRGHRIGDTLLNQVASRLRSICNAPATLVGRLGGDEFAVLVPHHNAEEAEALARRIITAVGVPYDLDYDRSIQIGASIGIALAPQHGETGEALLSRADMALYAAKAAGKGVSRMFQPEMEARIQERVRLEAKLRDALQKREGLFVFYQPIVAIDTGAVIAREALVRWYHPQRGWVSPGEFVPVAEQSGLIDELGDFVLNAACREAVGWADGARVAVNVSASQFGEGTLVSAVQRALAETGLPPDRLEVEVTETALLGDEQDVMAELRSLRAFGVRVALDDFGTGYSSLAHLRAFPFDKIKIDGTFVRDAVERPDCAAVVQAVATLGRRLGVSTVAEGVETQAHLDRVREEGCSEVQGYLFSRPLPNEHDAPIVEELNRVEALKRQAAQGAQPPAVPAQTP</sequence>
<feature type="domain" description="GGDEF" evidence="3">
    <location>
        <begin position="369"/>
        <end position="503"/>
    </location>
</feature>
<evidence type="ECO:0000313" key="5">
    <source>
        <dbReference type="Proteomes" id="UP000664073"/>
    </source>
</evidence>
<feature type="transmembrane region" description="Helical" evidence="1">
    <location>
        <begin position="151"/>
        <end position="169"/>
    </location>
</feature>